<comment type="subcellular location">
    <subcellularLocation>
        <location evidence="1">Cell membrane</location>
        <topology evidence="1">Multi-pass membrane protein</topology>
    </subcellularLocation>
</comment>
<keyword evidence="3" id="KW-1003">Cell membrane</keyword>
<dbReference type="Gene3D" id="1.10.3720.10">
    <property type="entry name" value="MetI-like"/>
    <property type="match status" value="1"/>
</dbReference>
<organism evidence="9">
    <name type="scientific">freshwater metagenome</name>
    <dbReference type="NCBI Taxonomy" id="449393"/>
    <lineage>
        <taxon>unclassified sequences</taxon>
        <taxon>metagenomes</taxon>
        <taxon>ecological metagenomes</taxon>
    </lineage>
</organism>
<dbReference type="InterPro" id="IPR000515">
    <property type="entry name" value="MetI-like"/>
</dbReference>
<name>A0A6J6QLL7_9ZZZZ</name>
<dbReference type="PANTHER" id="PTHR30151">
    <property type="entry name" value="ALKANE SULFONATE ABC TRANSPORTER-RELATED, MEMBRANE SUBUNIT"/>
    <property type="match status" value="1"/>
</dbReference>
<dbReference type="GO" id="GO:0055085">
    <property type="term" value="P:transmembrane transport"/>
    <property type="evidence" value="ECO:0007669"/>
    <property type="project" value="InterPro"/>
</dbReference>
<evidence type="ECO:0000313" key="9">
    <source>
        <dbReference type="EMBL" id="CAB4710543.1"/>
    </source>
</evidence>
<dbReference type="SUPFAM" id="SSF161098">
    <property type="entry name" value="MetI-like"/>
    <property type="match status" value="1"/>
</dbReference>
<sequence>MSASALTLRSTKALREWAPALVVAIAVIGGWQGAIAAFDIQQFLLPKPSNIAAALWDDRGTLWPAGWYTFKEALGGFALGSCLGVLFALIVARFERVGAALMPIAIAGNAVPIIAFAPIFNAWFDPLEPTSKMAIAGVLCFFPVLVNTLRGLQSVRPQQIELMRAYAAGEIAIYRRVRIPTALPYIFTSLKIASVLAMIGAVVGEYFGGSFDALGVLIRSDAQILDFVTAWAGIVVASVLGITLYLAVAIAERIFVRWAPGGRDV</sequence>
<keyword evidence="4 7" id="KW-0812">Transmembrane</keyword>
<keyword evidence="6 7" id="KW-0472">Membrane</keyword>
<feature type="domain" description="ABC transmembrane type-1" evidence="8">
    <location>
        <begin position="66"/>
        <end position="252"/>
    </location>
</feature>
<dbReference type="GO" id="GO:0005886">
    <property type="term" value="C:plasma membrane"/>
    <property type="evidence" value="ECO:0007669"/>
    <property type="project" value="UniProtKB-SubCell"/>
</dbReference>
<feature type="transmembrane region" description="Helical" evidence="7">
    <location>
        <begin position="73"/>
        <end position="92"/>
    </location>
</feature>
<evidence type="ECO:0000256" key="5">
    <source>
        <dbReference type="ARBA" id="ARBA00022989"/>
    </source>
</evidence>
<accession>A0A6J6QLL7</accession>
<dbReference type="PROSITE" id="PS50928">
    <property type="entry name" value="ABC_TM1"/>
    <property type="match status" value="1"/>
</dbReference>
<dbReference type="EMBL" id="CAEZXP010000011">
    <property type="protein sequence ID" value="CAB4710543.1"/>
    <property type="molecule type" value="Genomic_DNA"/>
</dbReference>
<evidence type="ECO:0000256" key="1">
    <source>
        <dbReference type="ARBA" id="ARBA00004651"/>
    </source>
</evidence>
<keyword evidence="2" id="KW-0813">Transport</keyword>
<feature type="transmembrane region" description="Helical" evidence="7">
    <location>
        <begin position="185"/>
        <end position="207"/>
    </location>
</feature>
<dbReference type="CDD" id="cd06261">
    <property type="entry name" value="TM_PBP2"/>
    <property type="match status" value="1"/>
</dbReference>
<reference evidence="9" key="1">
    <citation type="submission" date="2020-05" db="EMBL/GenBank/DDBJ databases">
        <authorList>
            <person name="Chiriac C."/>
            <person name="Salcher M."/>
            <person name="Ghai R."/>
            <person name="Kavagutti S V."/>
        </authorList>
    </citation>
    <scope>NUCLEOTIDE SEQUENCE</scope>
</reference>
<evidence type="ECO:0000256" key="2">
    <source>
        <dbReference type="ARBA" id="ARBA00022448"/>
    </source>
</evidence>
<proteinExistence type="predicted"/>
<keyword evidence="5 7" id="KW-1133">Transmembrane helix</keyword>
<feature type="transmembrane region" description="Helical" evidence="7">
    <location>
        <begin position="104"/>
        <end position="124"/>
    </location>
</feature>
<dbReference type="InterPro" id="IPR035906">
    <property type="entry name" value="MetI-like_sf"/>
</dbReference>
<dbReference type="PANTHER" id="PTHR30151:SF20">
    <property type="entry name" value="ABC TRANSPORTER PERMEASE PROTEIN HI_0355-RELATED"/>
    <property type="match status" value="1"/>
</dbReference>
<evidence type="ECO:0000256" key="7">
    <source>
        <dbReference type="SAM" id="Phobius"/>
    </source>
</evidence>
<evidence type="ECO:0000259" key="8">
    <source>
        <dbReference type="PROSITE" id="PS50928"/>
    </source>
</evidence>
<feature type="transmembrane region" description="Helical" evidence="7">
    <location>
        <begin position="227"/>
        <end position="248"/>
    </location>
</feature>
<evidence type="ECO:0000256" key="4">
    <source>
        <dbReference type="ARBA" id="ARBA00022692"/>
    </source>
</evidence>
<evidence type="ECO:0000256" key="6">
    <source>
        <dbReference type="ARBA" id="ARBA00023136"/>
    </source>
</evidence>
<protein>
    <submittedName>
        <fullName evidence="9">Unannotated protein</fullName>
    </submittedName>
</protein>
<feature type="transmembrane region" description="Helical" evidence="7">
    <location>
        <begin position="130"/>
        <end position="149"/>
    </location>
</feature>
<gene>
    <name evidence="9" type="ORF">UFOPK2399_01968</name>
</gene>
<dbReference type="AlphaFoldDB" id="A0A6J6QLL7"/>
<evidence type="ECO:0000256" key="3">
    <source>
        <dbReference type="ARBA" id="ARBA00022475"/>
    </source>
</evidence>
<dbReference type="Pfam" id="PF00528">
    <property type="entry name" value="BPD_transp_1"/>
    <property type="match status" value="1"/>
</dbReference>